<proteinExistence type="predicted"/>
<reference evidence="1 2" key="1">
    <citation type="submission" date="2017-04" db="EMBL/GenBank/DDBJ databases">
        <title>Bacillus krulwichiae AM31D Genome sequencing and assembly.</title>
        <authorList>
            <person name="Krulwich T.A."/>
            <person name="Anastor L."/>
            <person name="Ehrlich R."/>
            <person name="Ehrlich G.D."/>
            <person name="Janto B."/>
        </authorList>
    </citation>
    <scope>NUCLEOTIDE SEQUENCE [LARGE SCALE GENOMIC DNA]</scope>
    <source>
        <strain evidence="1 2">AM31D</strain>
    </source>
</reference>
<dbReference type="RefSeq" id="WP_066156279.1">
    <property type="nucleotide sequence ID" value="NZ_CP020814.1"/>
</dbReference>
<dbReference type="Proteomes" id="UP000193006">
    <property type="component" value="Chromosome"/>
</dbReference>
<evidence type="ECO:0000313" key="1">
    <source>
        <dbReference type="EMBL" id="ARK31850.1"/>
    </source>
</evidence>
<evidence type="ECO:0008006" key="3">
    <source>
        <dbReference type="Google" id="ProtNLM"/>
    </source>
</evidence>
<dbReference type="EMBL" id="CP020814">
    <property type="protein sequence ID" value="ARK31850.1"/>
    <property type="molecule type" value="Genomic_DNA"/>
</dbReference>
<dbReference type="AlphaFoldDB" id="A0A1X9MH70"/>
<gene>
    <name evidence="1" type="ORF">BkAM31D_19535</name>
</gene>
<sequence>MEKKTIYANNVEISMQLYDIVMDFSIMNPDKSLEGGAKVFMSPEHAKVFAKILLDHIKSYEEAFGKIPEAPTEGKIRELQEKGVFIGAKIE</sequence>
<organism evidence="1 2">
    <name type="scientific">Halalkalibacter krulwichiae</name>
    <dbReference type="NCBI Taxonomy" id="199441"/>
    <lineage>
        <taxon>Bacteria</taxon>
        <taxon>Bacillati</taxon>
        <taxon>Bacillota</taxon>
        <taxon>Bacilli</taxon>
        <taxon>Bacillales</taxon>
        <taxon>Bacillaceae</taxon>
        <taxon>Halalkalibacter</taxon>
    </lineage>
</organism>
<protein>
    <recommendedName>
        <fullName evidence="3">DUF3467 domain-containing protein</fullName>
    </recommendedName>
</protein>
<name>A0A1X9MH70_9BACI</name>
<dbReference type="STRING" id="199441.BkAM31D_19535"/>
<accession>A0A1X9MH70</accession>
<dbReference type="KEGG" id="bkw:BkAM31D_19535"/>
<evidence type="ECO:0000313" key="2">
    <source>
        <dbReference type="Proteomes" id="UP000193006"/>
    </source>
</evidence>
<keyword evidence="2" id="KW-1185">Reference proteome</keyword>
<dbReference type="InterPro" id="IPR021857">
    <property type="entry name" value="DUF3467"/>
</dbReference>
<dbReference type="Pfam" id="PF11950">
    <property type="entry name" value="DUF3467"/>
    <property type="match status" value="1"/>
</dbReference>